<keyword evidence="1" id="KW-1133">Transmembrane helix</keyword>
<comment type="caution">
    <text evidence="2">The sequence shown here is derived from an EMBL/GenBank/DDBJ whole genome shotgun (WGS) entry which is preliminary data.</text>
</comment>
<feature type="transmembrane region" description="Helical" evidence="1">
    <location>
        <begin position="59"/>
        <end position="78"/>
    </location>
</feature>
<dbReference type="EMBL" id="JABBMT010000002">
    <property type="protein sequence ID" value="NMM39578.1"/>
    <property type="molecule type" value="Genomic_DNA"/>
</dbReference>
<accession>A0A7Y0HAR1</accession>
<dbReference type="AlphaFoldDB" id="A0A7Y0HAR1"/>
<keyword evidence="1" id="KW-0812">Transmembrane</keyword>
<dbReference type="Proteomes" id="UP000570493">
    <property type="component" value="Unassembled WGS sequence"/>
</dbReference>
<evidence type="ECO:0000256" key="1">
    <source>
        <dbReference type="SAM" id="Phobius"/>
    </source>
</evidence>
<feature type="transmembrane region" description="Helical" evidence="1">
    <location>
        <begin position="121"/>
        <end position="143"/>
    </location>
</feature>
<reference evidence="2" key="1">
    <citation type="submission" date="2020-04" db="EMBL/GenBank/DDBJ databases">
        <title>Genome Sequencing for Pseudoaltermonas arctica.</title>
        <authorList>
            <person name="Elkins N.S."/>
        </authorList>
    </citation>
    <scope>NUCLEOTIDE SEQUENCE [LARGE SCALE GENOMIC DNA]</scope>
    <source>
        <strain evidence="2">NEC-BIFX-2020_0012</strain>
    </source>
</reference>
<keyword evidence="3" id="KW-1185">Reference proteome</keyword>
<dbReference type="RefSeq" id="WP_169018278.1">
    <property type="nucleotide sequence ID" value="NZ_JABBMT010000002.1"/>
</dbReference>
<name>A0A7Y0HAR1_9GAMM</name>
<keyword evidence="1" id="KW-0472">Membrane</keyword>
<sequence length="167" mass="19510">MKRYGPEYWDKYGTYRTPIAFHLSLLVLLRAYFIWIIAALSRRPELDLMSLVFRSKADFFSALAIGAIAIIPAVIFCLRRPQKSADSGAWLARVWRFMRWPLLACAAIDLSWLIIQAAHSYYQFSMFLALQMVMVLWVLLYLAKSRYLTVFFNDWPDPELDNKNASK</sequence>
<evidence type="ECO:0000313" key="2">
    <source>
        <dbReference type="EMBL" id="NMM39578.1"/>
    </source>
</evidence>
<feature type="transmembrane region" description="Helical" evidence="1">
    <location>
        <begin position="98"/>
        <end position="115"/>
    </location>
</feature>
<dbReference type="InterPro" id="IPR021318">
    <property type="entry name" value="DUF2919"/>
</dbReference>
<proteinExistence type="predicted"/>
<evidence type="ECO:0000313" key="3">
    <source>
        <dbReference type="Proteomes" id="UP000570493"/>
    </source>
</evidence>
<gene>
    <name evidence="2" type="ORF">HHO47_01670</name>
</gene>
<feature type="transmembrane region" description="Helical" evidence="1">
    <location>
        <begin position="20"/>
        <end position="39"/>
    </location>
</feature>
<protein>
    <submittedName>
        <fullName evidence="2">DUF2919 domain-containing protein</fullName>
    </submittedName>
</protein>
<organism evidence="2 3">
    <name type="scientific">Pseudoalteromonas arctica</name>
    <dbReference type="NCBI Taxonomy" id="394751"/>
    <lineage>
        <taxon>Bacteria</taxon>
        <taxon>Pseudomonadati</taxon>
        <taxon>Pseudomonadota</taxon>
        <taxon>Gammaproteobacteria</taxon>
        <taxon>Alteromonadales</taxon>
        <taxon>Pseudoalteromonadaceae</taxon>
        <taxon>Pseudoalteromonas</taxon>
    </lineage>
</organism>
<dbReference type="Pfam" id="PF11143">
    <property type="entry name" value="DUF2919"/>
    <property type="match status" value="1"/>
</dbReference>